<evidence type="ECO:0000313" key="2">
    <source>
        <dbReference type="Proteomes" id="UP000014974"/>
    </source>
</evidence>
<accession>S7VGT1</accession>
<dbReference type="AlphaFoldDB" id="S7VGT1"/>
<proteinExistence type="predicted"/>
<sequence length="46" mass="5389">MKKEALLKIKIFYYVLYILNKININDGITKKSSFIGLLEVKNPILF</sequence>
<protein>
    <submittedName>
        <fullName evidence="1">Uncharacterized protein</fullName>
    </submittedName>
</protein>
<dbReference type="STRING" id="641524.ADICYQ_1537"/>
<reference evidence="1 2" key="1">
    <citation type="journal article" date="2013" name="Genome Announc.">
        <title>Draft Genome Sequence of Cyclobacterium qasimii Strain M12-11BT, Isolated from Arctic Marine Sediment.</title>
        <authorList>
            <person name="Shivaji S."/>
            <person name="Ara S."/>
            <person name="Singh A."/>
            <person name="Kumar Pinnaka A."/>
        </authorList>
    </citation>
    <scope>NUCLEOTIDE SEQUENCE [LARGE SCALE GENOMIC DNA]</scope>
    <source>
        <strain evidence="1 2">M12-11B</strain>
    </source>
</reference>
<dbReference type="EMBL" id="ATNM01000065">
    <property type="protein sequence ID" value="EPR69435.1"/>
    <property type="molecule type" value="Genomic_DNA"/>
</dbReference>
<gene>
    <name evidence="1" type="ORF">ADICYQ_1537</name>
</gene>
<comment type="caution">
    <text evidence="1">The sequence shown here is derived from an EMBL/GenBank/DDBJ whole genome shotgun (WGS) entry which is preliminary data.</text>
</comment>
<organism evidence="1 2">
    <name type="scientific">Cyclobacterium qasimii M12-11B</name>
    <dbReference type="NCBI Taxonomy" id="641524"/>
    <lineage>
        <taxon>Bacteria</taxon>
        <taxon>Pseudomonadati</taxon>
        <taxon>Bacteroidota</taxon>
        <taxon>Cytophagia</taxon>
        <taxon>Cytophagales</taxon>
        <taxon>Cyclobacteriaceae</taxon>
        <taxon>Cyclobacterium</taxon>
    </lineage>
</organism>
<evidence type="ECO:0000313" key="1">
    <source>
        <dbReference type="EMBL" id="EPR69435.1"/>
    </source>
</evidence>
<name>S7VGT1_9BACT</name>
<dbReference type="Proteomes" id="UP000014974">
    <property type="component" value="Unassembled WGS sequence"/>
</dbReference>